<dbReference type="EC" id="4.1.1.65" evidence="3"/>
<feature type="region of interest" description="Disordered" evidence="15">
    <location>
        <begin position="174"/>
        <end position="193"/>
    </location>
</feature>
<dbReference type="EMBL" id="GL883090">
    <property type="protein sequence ID" value="EGG13005.1"/>
    <property type="molecule type" value="Genomic_DNA"/>
</dbReference>
<keyword evidence="7" id="KW-1133">Transmembrane helix</keyword>
<dbReference type="GO" id="GO:0006646">
    <property type="term" value="P:phosphatidylethanolamine biosynthetic process"/>
    <property type="evidence" value="ECO:0007669"/>
    <property type="project" value="UniProtKB-UniPathway"/>
</dbReference>
<feature type="non-terminal residue" evidence="16">
    <location>
        <position position="1"/>
    </location>
</feature>
<evidence type="ECO:0000313" key="17">
    <source>
        <dbReference type="Proteomes" id="UP000001072"/>
    </source>
</evidence>
<keyword evidence="10" id="KW-0594">Phospholipid biosynthesis</keyword>
<dbReference type="HAMAP" id="MF_03208">
    <property type="entry name" value="PS_decarb_PSD_B_type1_euk"/>
    <property type="match status" value="1"/>
</dbReference>
<proteinExistence type="inferred from homology"/>
<dbReference type="UniPathway" id="UPA00558"/>
<evidence type="ECO:0000256" key="10">
    <source>
        <dbReference type="ARBA" id="ARBA00023209"/>
    </source>
</evidence>
<evidence type="ECO:0000313" key="16">
    <source>
        <dbReference type="EMBL" id="EGG13005.1"/>
    </source>
</evidence>
<evidence type="ECO:0000256" key="7">
    <source>
        <dbReference type="ARBA" id="ARBA00022989"/>
    </source>
</evidence>
<dbReference type="STRING" id="747676.F4R4G3"/>
<evidence type="ECO:0000256" key="11">
    <source>
        <dbReference type="ARBA" id="ARBA00023239"/>
    </source>
</evidence>
<keyword evidence="9" id="KW-0472">Membrane</keyword>
<keyword evidence="11" id="KW-0456">Lyase</keyword>
<dbReference type="Proteomes" id="UP000001072">
    <property type="component" value="Unassembled WGS sequence"/>
</dbReference>
<dbReference type="AlphaFoldDB" id="F4R4G3"/>
<dbReference type="VEuPathDB" id="FungiDB:MELLADRAFT_32463"/>
<evidence type="ECO:0000256" key="1">
    <source>
        <dbReference type="ARBA" id="ARBA00001928"/>
    </source>
</evidence>
<dbReference type="PANTHER" id="PTHR10067">
    <property type="entry name" value="PHOSPHATIDYLSERINE DECARBOXYLASE"/>
    <property type="match status" value="1"/>
</dbReference>
<protein>
    <recommendedName>
        <fullName evidence="3">phosphatidylserine decarboxylase</fullName>
        <ecNumber evidence="3">4.1.1.65</ecNumber>
    </recommendedName>
</protein>
<keyword evidence="13" id="KW-0670">Pyruvate</keyword>
<keyword evidence="4" id="KW-0444">Lipid biosynthesis</keyword>
<dbReference type="InParanoid" id="F4R4G3"/>
<keyword evidence="5" id="KW-0812">Transmembrane</keyword>
<sequence length="416" mass="46353">KFSARLTHRLKSTKTNWNPIPIWVGGSSLVILAYLKRSERSDEEKDGAGVKIEGPWQVHVLGALPLRSISRLYGMLNSYTLPVWFRVPGYQIYSWIFGVNLEEAEVQDLREFKSLNEFFLRKLRPECRPISQTSLLVSPADGRIVNFGTIDGRRVASVKGMSAIDALLVGPKSSNPRQISDRKRSSEESSVADSEFANINDISYSVDQLMGSGSASDQEEPKDVSVKTEVPLKSTAKVMMDVAKGQLDMNPREGHRMFFLVVYLAPGDYHRFHSPADWMVERRRHFAGELFSVSPWMLGKLADLFVLNERVALLGKWRHGFFSMTPVGATNVGSIMINFDRELRTNTPHRLGGFQEALYNKGVMGGQALGKGDEMGGFSLGSTIVLVFEAPETFRFEIKKGDLVKVGQGIGTIGED</sequence>
<dbReference type="RefSeq" id="XP_007403943.1">
    <property type="nucleotide sequence ID" value="XM_007403881.1"/>
</dbReference>
<evidence type="ECO:0000256" key="2">
    <source>
        <dbReference type="ARBA" id="ARBA00005189"/>
    </source>
</evidence>
<evidence type="ECO:0000256" key="15">
    <source>
        <dbReference type="SAM" id="MobiDB-lite"/>
    </source>
</evidence>
<name>F4R4G3_MELLP</name>
<dbReference type="InterPro" id="IPR033661">
    <property type="entry name" value="PSD_type1_euk"/>
</dbReference>
<keyword evidence="8" id="KW-0443">Lipid metabolism</keyword>
<evidence type="ECO:0000256" key="5">
    <source>
        <dbReference type="ARBA" id="ARBA00022692"/>
    </source>
</evidence>
<evidence type="ECO:0000256" key="9">
    <source>
        <dbReference type="ARBA" id="ARBA00023136"/>
    </source>
</evidence>
<dbReference type="KEGG" id="mlr:MELLADRAFT_32463"/>
<dbReference type="eggNOG" id="KOG2420">
    <property type="taxonomic scope" value="Eukaryota"/>
</dbReference>
<reference evidence="17" key="1">
    <citation type="journal article" date="2011" name="Proc. Natl. Acad. Sci. U.S.A.">
        <title>Obligate biotrophy features unraveled by the genomic analysis of rust fungi.</title>
        <authorList>
            <person name="Duplessis S."/>
            <person name="Cuomo C.A."/>
            <person name="Lin Y.-C."/>
            <person name="Aerts A."/>
            <person name="Tisserant E."/>
            <person name="Veneault-Fourrey C."/>
            <person name="Joly D.L."/>
            <person name="Hacquard S."/>
            <person name="Amselem J."/>
            <person name="Cantarel B.L."/>
            <person name="Chiu R."/>
            <person name="Coutinho P.M."/>
            <person name="Feau N."/>
            <person name="Field M."/>
            <person name="Frey P."/>
            <person name="Gelhaye E."/>
            <person name="Goldberg J."/>
            <person name="Grabherr M.G."/>
            <person name="Kodira C.D."/>
            <person name="Kohler A."/>
            <person name="Kuees U."/>
            <person name="Lindquist E.A."/>
            <person name="Lucas S.M."/>
            <person name="Mago R."/>
            <person name="Mauceli E."/>
            <person name="Morin E."/>
            <person name="Murat C."/>
            <person name="Pangilinan J.L."/>
            <person name="Park R."/>
            <person name="Pearson M."/>
            <person name="Quesneville H."/>
            <person name="Rouhier N."/>
            <person name="Sakthikumar S."/>
            <person name="Salamov A.A."/>
            <person name="Schmutz J."/>
            <person name="Selles B."/>
            <person name="Shapiro H."/>
            <person name="Tanguay P."/>
            <person name="Tuskan G.A."/>
            <person name="Henrissat B."/>
            <person name="Van de Peer Y."/>
            <person name="Rouze P."/>
            <person name="Ellis J.G."/>
            <person name="Dodds P.N."/>
            <person name="Schein J.E."/>
            <person name="Zhong S."/>
            <person name="Hamelin R.C."/>
            <person name="Grigoriev I.V."/>
            <person name="Szabo L.J."/>
            <person name="Martin F."/>
        </authorList>
    </citation>
    <scope>NUCLEOTIDE SEQUENCE [LARGE SCALE GENOMIC DNA]</scope>
    <source>
        <strain evidence="17">98AG31 / pathotype 3-4-7</strain>
    </source>
</reference>
<evidence type="ECO:0000256" key="12">
    <source>
        <dbReference type="ARBA" id="ARBA00023264"/>
    </source>
</evidence>
<comment type="pathway">
    <text evidence="2">Lipid metabolism.</text>
</comment>
<dbReference type="GeneID" id="18927209"/>
<evidence type="ECO:0000256" key="14">
    <source>
        <dbReference type="ARBA" id="ARBA00024326"/>
    </source>
</evidence>
<comment type="cofactor">
    <cofactor evidence="1">
        <name>pyruvate</name>
        <dbReference type="ChEBI" id="CHEBI:15361"/>
    </cofactor>
</comment>
<keyword evidence="6" id="KW-0210">Decarboxylase</keyword>
<evidence type="ECO:0000256" key="8">
    <source>
        <dbReference type="ARBA" id="ARBA00023098"/>
    </source>
</evidence>
<dbReference type="InterPro" id="IPR003817">
    <property type="entry name" value="PS_Dcarbxylase"/>
</dbReference>
<evidence type="ECO:0000256" key="6">
    <source>
        <dbReference type="ARBA" id="ARBA00022793"/>
    </source>
</evidence>
<dbReference type="NCBIfam" id="TIGR00163">
    <property type="entry name" value="PS_decarb"/>
    <property type="match status" value="1"/>
</dbReference>
<organism evidence="17">
    <name type="scientific">Melampsora larici-populina (strain 98AG31 / pathotype 3-4-7)</name>
    <name type="common">Poplar leaf rust fungus</name>
    <dbReference type="NCBI Taxonomy" id="747676"/>
    <lineage>
        <taxon>Eukaryota</taxon>
        <taxon>Fungi</taxon>
        <taxon>Dikarya</taxon>
        <taxon>Basidiomycota</taxon>
        <taxon>Pucciniomycotina</taxon>
        <taxon>Pucciniomycetes</taxon>
        <taxon>Pucciniales</taxon>
        <taxon>Melampsoraceae</taxon>
        <taxon>Melampsora</taxon>
    </lineage>
</organism>
<evidence type="ECO:0000256" key="3">
    <source>
        <dbReference type="ARBA" id="ARBA00012243"/>
    </source>
</evidence>
<dbReference type="PANTHER" id="PTHR10067:SF6">
    <property type="entry name" value="PHOSPHATIDYLSERINE DECARBOXYLASE PROENZYME, MITOCHONDRIAL"/>
    <property type="match status" value="1"/>
</dbReference>
<dbReference type="OrthoDB" id="4330at2759"/>
<keyword evidence="17" id="KW-1185">Reference proteome</keyword>
<dbReference type="HOGENOM" id="CLU_029061_1_1_1"/>
<dbReference type="Pfam" id="PF02666">
    <property type="entry name" value="PS_Dcarbxylase"/>
    <property type="match status" value="2"/>
</dbReference>
<dbReference type="InterPro" id="IPR033177">
    <property type="entry name" value="PSD-B"/>
</dbReference>
<evidence type="ECO:0000256" key="13">
    <source>
        <dbReference type="ARBA" id="ARBA00023317"/>
    </source>
</evidence>
<dbReference type="GO" id="GO:0005739">
    <property type="term" value="C:mitochondrion"/>
    <property type="evidence" value="ECO:0007669"/>
    <property type="project" value="InterPro"/>
</dbReference>
<gene>
    <name evidence="16" type="ORF">MELLADRAFT_32463</name>
</gene>
<comment type="pathway">
    <text evidence="14">Phospholipid metabolism; phosphatidylethanolamine biosynthesis.</text>
</comment>
<evidence type="ECO:0000256" key="4">
    <source>
        <dbReference type="ARBA" id="ARBA00022516"/>
    </source>
</evidence>
<dbReference type="FunCoup" id="F4R4G3">
    <property type="interactions" value="276"/>
</dbReference>
<dbReference type="GO" id="GO:0004609">
    <property type="term" value="F:phosphatidylserine decarboxylase activity"/>
    <property type="evidence" value="ECO:0007669"/>
    <property type="project" value="UniProtKB-EC"/>
</dbReference>
<keyword evidence="12" id="KW-1208">Phospholipid metabolism</keyword>
<accession>F4R4G3</accession>